<evidence type="ECO:0000313" key="3">
    <source>
        <dbReference type="EMBL" id="KZT34452.1"/>
    </source>
</evidence>
<feature type="transmembrane region" description="Helical" evidence="1">
    <location>
        <begin position="5"/>
        <end position="23"/>
    </location>
</feature>
<feature type="domain" description="DUF6535" evidence="2">
    <location>
        <begin position="1"/>
        <end position="137"/>
    </location>
</feature>
<protein>
    <recommendedName>
        <fullName evidence="2">DUF6535 domain-containing protein</fullName>
    </recommendedName>
</protein>
<dbReference type="InterPro" id="IPR045338">
    <property type="entry name" value="DUF6535"/>
</dbReference>
<reference evidence="3 4" key="1">
    <citation type="journal article" date="2016" name="Mol. Biol. Evol.">
        <title>Comparative Genomics of Early-Diverging Mushroom-Forming Fungi Provides Insights into the Origins of Lignocellulose Decay Capabilities.</title>
        <authorList>
            <person name="Nagy L.G."/>
            <person name="Riley R."/>
            <person name="Tritt A."/>
            <person name="Adam C."/>
            <person name="Daum C."/>
            <person name="Floudas D."/>
            <person name="Sun H."/>
            <person name="Yadav J.S."/>
            <person name="Pangilinan J."/>
            <person name="Larsson K.H."/>
            <person name="Matsuura K."/>
            <person name="Barry K."/>
            <person name="Labutti K."/>
            <person name="Kuo R."/>
            <person name="Ohm R.A."/>
            <person name="Bhattacharya S.S."/>
            <person name="Shirouzu T."/>
            <person name="Yoshinaga Y."/>
            <person name="Martin F.M."/>
            <person name="Grigoriev I.V."/>
            <person name="Hibbett D.S."/>
        </authorList>
    </citation>
    <scope>NUCLEOTIDE SEQUENCE [LARGE SCALE GENOMIC DNA]</scope>
    <source>
        <strain evidence="3 4">HHB10207 ss-3</strain>
    </source>
</reference>
<keyword evidence="1" id="KW-0812">Transmembrane</keyword>
<organism evidence="3 4">
    <name type="scientific">Sistotremastrum suecicum HHB10207 ss-3</name>
    <dbReference type="NCBI Taxonomy" id="1314776"/>
    <lineage>
        <taxon>Eukaryota</taxon>
        <taxon>Fungi</taxon>
        <taxon>Dikarya</taxon>
        <taxon>Basidiomycota</taxon>
        <taxon>Agaricomycotina</taxon>
        <taxon>Agaricomycetes</taxon>
        <taxon>Sistotremastrales</taxon>
        <taxon>Sistotremastraceae</taxon>
        <taxon>Sistotremastrum</taxon>
    </lineage>
</organism>
<sequence>MQLSLVFNAIFLTVVTAFIAPVIQEFTSTAPNPTTGVSSSSSKPPLPPLSTQFVALFFYLALIISILNAVLCVLGMQWASRLLAIPLGKTDLERTLAHERRKALAEKKLLPLMGVLFWSLLLSIGLFIVGLLVQLWALAFACSKPAFVLIVGAAFATGLSIIILGVILATTYHAAITENSPFESPLSAALRPALLWLRARTKKHAQSTALTAARSEVDNVLVPTVEELVKLKEDDEDSVRTLKIYASLVISTNDPEVLERAAPSFEFGQWHKVCEQLWPVFLAVHERFLATDTSFRVKETTHKQLVYFVDSLWPREDSPPYSRILTRVDLERNEMTHWCMNQCKALAERSSESHRTFFFSWMLFVSLEPHNSHLRGFWPESYGQSLCTLLSSYDGGLSWSRPGEREFIMLTALRECGVVLRQDDPPSDIALPISWNRHNVLRSLLQCPLTYVCIADVVNFITRGNELEVLTDMSLFFSKLPDMTTVCDGEESRSQLLVYEFLTSLKRSLPSTFVVPQSLDLTSALKNLVHHYKAFEDKRSTSQLPWAVYCGTLMYYLDHGGFDLMVSKRSAHAFFQICVDYSGPDDMSLVQVRAASYLRDHHDVLAALPEESALISAILAYKADMSLKDAEQKILDGIQHYGSLTRDRFKLELENILSDVNYFPLLEVLIRNPRFRVRRLSWFLSVMVEEGHELEYLHHLSQAIAHLPWLDYPHCHHRVIEFLSRLLRYLPDGLTVPPGFDLSETVTLFMMHEPSENNWCKCSDTLLQYFNSGAFDTLSDKECIRGFLHLCINPSPKMVHWSATQQTSTSTRNGAIAVLAKLDALDLESNFSDLSSEADQFTQSDSRVDLEVHDTEHAAPRRGYLTLPFNAFLGRLRYICGLKRTVERSGPGIDVELALRSAAQRKPASSS</sequence>
<proteinExistence type="predicted"/>
<dbReference type="AlphaFoldDB" id="A0A165ZMI5"/>
<dbReference type="EMBL" id="KV428180">
    <property type="protein sequence ID" value="KZT34452.1"/>
    <property type="molecule type" value="Genomic_DNA"/>
</dbReference>
<dbReference type="Pfam" id="PF20153">
    <property type="entry name" value="DUF6535"/>
    <property type="match status" value="1"/>
</dbReference>
<gene>
    <name evidence="3" type="ORF">SISSUDRAFT_274760</name>
</gene>
<evidence type="ECO:0000259" key="2">
    <source>
        <dbReference type="Pfam" id="PF20153"/>
    </source>
</evidence>
<feature type="transmembrane region" description="Helical" evidence="1">
    <location>
        <begin position="146"/>
        <end position="169"/>
    </location>
</feature>
<name>A0A165ZMI5_9AGAM</name>
<dbReference type="Proteomes" id="UP000076798">
    <property type="component" value="Unassembled WGS sequence"/>
</dbReference>
<dbReference type="OrthoDB" id="3219854at2759"/>
<feature type="transmembrane region" description="Helical" evidence="1">
    <location>
        <begin position="109"/>
        <end position="140"/>
    </location>
</feature>
<keyword evidence="4" id="KW-1185">Reference proteome</keyword>
<feature type="transmembrane region" description="Helical" evidence="1">
    <location>
        <begin position="53"/>
        <end position="74"/>
    </location>
</feature>
<evidence type="ECO:0000313" key="4">
    <source>
        <dbReference type="Proteomes" id="UP000076798"/>
    </source>
</evidence>
<dbReference type="STRING" id="1314776.A0A165ZMI5"/>
<keyword evidence="1" id="KW-0472">Membrane</keyword>
<evidence type="ECO:0000256" key="1">
    <source>
        <dbReference type="SAM" id="Phobius"/>
    </source>
</evidence>
<keyword evidence="1" id="KW-1133">Transmembrane helix</keyword>
<accession>A0A165ZMI5</accession>